<dbReference type="Proteomes" id="UP000253664">
    <property type="component" value="Unassembled WGS sequence"/>
</dbReference>
<proteinExistence type="predicted"/>
<keyword evidence="1" id="KW-0472">Membrane</keyword>
<dbReference type="OrthoDB" id="1562195at2759"/>
<comment type="caution">
    <text evidence="2">The sequence shown here is derived from an EMBL/GenBank/DDBJ whole genome shotgun (WGS) entry which is preliminary data.</text>
</comment>
<accession>A0A367L3R8</accession>
<gene>
    <name evidence="2" type="ORF">L249_5008</name>
</gene>
<keyword evidence="3" id="KW-1185">Reference proteome</keyword>
<name>A0A367L3R8_9HYPO</name>
<sequence>MAVRARPLSWVATRPHMSSRMGVVATVWQSRSVQLIRARLFYEFALFILGGGNILFLLLFWPGWLVIGLILWAVLSF</sequence>
<evidence type="ECO:0000313" key="3">
    <source>
        <dbReference type="Proteomes" id="UP000253664"/>
    </source>
</evidence>
<protein>
    <submittedName>
        <fullName evidence="2">Uncharacterized protein</fullName>
    </submittedName>
</protein>
<dbReference type="EMBL" id="LKCN02000017">
    <property type="protein sequence ID" value="RCI08852.1"/>
    <property type="molecule type" value="Genomic_DNA"/>
</dbReference>
<evidence type="ECO:0000313" key="2">
    <source>
        <dbReference type="EMBL" id="RCI08852.1"/>
    </source>
</evidence>
<keyword evidence="1" id="KW-1133">Transmembrane helix</keyword>
<dbReference type="AlphaFoldDB" id="A0A367L3R8"/>
<organism evidence="2 3">
    <name type="scientific">Ophiocordyceps polyrhachis-furcata BCC 54312</name>
    <dbReference type="NCBI Taxonomy" id="1330021"/>
    <lineage>
        <taxon>Eukaryota</taxon>
        <taxon>Fungi</taxon>
        <taxon>Dikarya</taxon>
        <taxon>Ascomycota</taxon>
        <taxon>Pezizomycotina</taxon>
        <taxon>Sordariomycetes</taxon>
        <taxon>Hypocreomycetidae</taxon>
        <taxon>Hypocreales</taxon>
        <taxon>Ophiocordycipitaceae</taxon>
        <taxon>Ophiocordyceps</taxon>
    </lineage>
</organism>
<evidence type="ECO:0000256" key="1">
    <source>
        <dbReference type="SAM" id="Phobius"/>
    </source>
</evidence>
<reference evidence="2 3" key="1">
    <citation type="journal article" date="2015" name="BMC Genomics">
        <title>Insights from the genome of Ophiocordyceps polyrhachis-furcata to pathogenicity and host specificity in insect fungi.</title>
        <authorList>
            <person name="Wichadakul D."/>
            <person name="Kobmoo N."/>
            <person name="Ingsriswang S."/>
            <person name="Tangphatsornruang S."/>
            <person name="Chantasingh D."/>
            <person name="Luangsa-ard J.J."/>
            <person name="Eurwilaichitr L."/>
        </authorList>
    </citation>
    <scope>NUCLEOTIDE SEQUENCE [LARGE SCALE GENOMIC DNA]</scope>
    <source>
        <strain evidence="2 3">BCC 54312</strain>
    </source>
</reference>
<feature type="transmembrane region" description="Helical" evidence="1">
    <location>
        <begin position="44"/>
        <end position="75"/>
    </location>
</feature>
<keyword evidence="1" id="KW-0812">Transmembrane</keyword>